<name>A0A830HA85_9CHLO</name>
<keyword evidence="1" id="KW-0479">Metal-binding</keyword>
<proteinExistence type="inferred from homology"/>
<comment type="similarity">
    <text evidence="1">Belongs to the iron/ascorbate-dependent oxidoreductase family.</text>
</comment>
<evidence type="ECO:0000313" key="3">
    <source>
        <dbReference type="EMBL" id="GHP02339.1"/>
    </source>
</evidence>
<dbReference type="Pfam" id="PF14226">
    <property type="entry name" value="DIOX_N"/>
    <property type="match status" value="1"/>
</dbReference>
<dbReference type="InterPro" id="IPR027443">
    <property type="entry name" value="IPNS-like_sf"/>
</dbReference>
<dbReference type="Proteomes" id="UP000660262">
    <property type="component" value="Unassembled WGS sequence"/>
</dbReference>
<dbReference type="Gene3D" id="2.60.120.330">
    <property type="entry name" value="B-lactam Antibiotic, Isopenicillin N Synthase, Chain"/>
    <property type="match status" value="1"/>
</dbReference>
<protein>
    <recommendedName>
        <fullName evidence="2">Fe2OG dioxygenase domain-containing protein</fullName>
    </recommendedName>
</protein>
<organism evidence="3 4">
    <name type="scientific">Pycnococcus provasolii</name>
    <dbReference type="NCBI Taxonomy" id="41880"/>
    <lineage>
        <taxon>Eukaryota</taxon>
        <taxon>Viridiplantae</taxon>
        <taxon>Chlorophyta</taxon>
        <taxon>Pseudoscourfieldiophyceae</taxon>
        <taxon>Pseudoscourfieldiales</taxon>
        <taxon>Pycnococcaceae</taxon>
        <taxon>Pycnococcus</taxon>
    </lineage>
</organism>
<gene>
    <name evidence="3" type="ORF">PPROV_000109600</name>
</gene>
<keyword evidence="1" id="KW-0408">Iron</keyword>
<dbReference type="PANTHER" id="PTHR47990">
    <property type="entry name" value="2-OXOGLUTARATE (2OG) AND FE(II)-DEPENDENT OXYGENASE SUPERFAMILY PROTEIN-RELATED"/>
    <property type="match status" value="1"/>
</dbReference>
<dbReference type="EMBL" id="BNJQ01000003">
    <property type="protein sequence ID" value="GHP02339.1"/>
    <property type="molecule type" value="Genomic_DNA"/>
</dbReference>
<dbReference type="PRINTS" id="PR00682">
    <property type="entry name" value="IPNSYNTHASE"/>
</dbReference>
<keyword evidence="1" id="KW-0560">Oxidoreductase</keyword>
<dbReference type="AlphaFoldDB" id="A0A830HA85"/>
<evidence type="ECO:0000313" key="4">
    <source>
        <dbReference type="Proteomes" id="UP000660262"/>
    </source>
</evidence>
<feature type="domain" description="Fe2OG dioxygenase" evidence="2">
    <location>
        <begin position="188"/>
        <end position="294"/>
    </location>
</feature>
<dbReference type="GO" id="GO:0046872">
    <property type="term" value="F:metal ion binding"/>
    <property type="evidence" value="ECO:0007669"/>
    <property type="project" value="UniProtKB-KW"/>
</dbReference>
<evidence type="ECO:0000256" key="1">
    <source>
        <dbReference type="RuleBase" id="RU003682"/>
    </source>
</evidence>
<sequence>MSSAASGHNVPVVDVSPLIHDSSSSSSSFSPTLRPCCDALLHALEEFGFVYVTGVPSVIAASDALIAPSQHLLTKQSRPYKEQISMKIRPREWRGWFGVGDELTNGVADLKEGLYFGVEHDASCEQIKKGLPMHGQNKLPPEHDYPNMRKALATYFTEAEALGAAILRGVAIALGLDETHFTPLFEPTPFSLLRVFHYPAELQEEQAAGSRWGVAEHTDYGMLTLLHQDDVGGLEVKHRATGTWIDAPPIKDTLVVNVGDALQVATGGRCISTPHRVRNVSGTSRISMPFFYDPSFEARLPPPPPHAASSIIGFDGSIYAKLHAASEDGSITWRDYITAKTSKVFPHLAVERDTTDV</sequence>
<comment type="caution">
    <text evidence="3">The sequence shown here is derived from an EMBL/GenBank/DDBJ whole genome shotgun (WGS) entry which is preliminary data.</text>
</comment>
<dbReference type="InterPro" id="IPR050231">
    <property type="entry name" value="Iron_ascorbate_oxido_reductase"/>
</dbReference>
<dbReference type="PROSITE" id="PS51471">
    <property type="entry name" value="FE2OG_OXY"/>
    <property type="match status" value="1"/>
</dbReference>
<dbReference type="InterPro" id="IPR005123">
    <property type="entry name" value="Oxoglu/Fe-dep_dioxygenase_dom"/>
</dbReference>
<dbReference type="InterPro" id="IPR044861">
    <property type="entry name" value="IPNS-like_FE2OG_OXY"/>
</dbReference>
<keyword evidence="4" id="KW-1185">Reference proteome</keyword>
<accession>A0A830HA85</accession>
<dbReference type="InterPro" id="IPR026992">
    <property type="entry name" value="DIOX_N"/>
</dbReference>
<dbReference type="OrthoDB" id="288590at2759"/>
<dbReference type="GO" id="GO:0016491">
    <property type="term" value="F:oxidoreductase activity"/>
    <property type="evidence" value="ECO:0007669"/>
    <property type="project" value="UniProtKB-KW"/>
</dbReference>
<dbReference type="Pfam" id="PF03171">
    <property type="entry name" value="2OG-FeII_Oxy"/>
    <property type="match status" value="1"/>
</dbReference>
<evidence type="ECO:0000259" key="2">
    <source>
        <dbReference type="PROSITE" id="PS51471"/>
    </source>
</evidence>
<reference evidence="3" key="1">
    <citation type="submission" date="2020-10" db="EMBL/GenBank/DDBJ databases">
        <title>Unveiling of a novel bifunctional photoreceptor, Dualchrome1, isolated from a cosmopolitan green alga.</title>
        <authorList>
            <person name="Suzuki S."/>
            <person name="Kawachi M."/>
        </authorList>
    </citation>
    <scope>NUCLEOTIDE SEQUENCE</scope>
    <source>
        <strain evidence="3">NIES 2893</strain>
    </source>
</reference>
<dbReference type="SUPFAM" id="SSF51197">
    <property type="entry name" value="Clavaminate synthase-like"/>
    <property type="match status" value="1"/>
</dbReference>